<accession>A0ABS7JGP5</accession>
<dbReference type="EMBL" id="JAIGNQ010000003">
    <property type="protein sequence ID" value="MBX7489187.1"/>
    <property type="molecule type" value="Genomic_DNA"/>
</dbReference>
<dbReference type="RefSeq" id="WP_221598392.1">
    <property type="nucleotide sequence ID" value="NZ_JAIGNQ010000003.1"/>
</dbReference>
<dbReference type="Gene3D" id="3.20.20.70">
    <property type="entry name" value="Aldolase class I"/>
    <property type="match status" value="1"/>
</dbReference>
<dbReference type="InterPro" id="IPR018517">
    <property type="entry name" value="tRNA_hU_synthase_CS"/>
</dbReference>
<keyword evidence="4 12" id="KW-0285">Flavoprotein</keyword>
<dbReference type="PROSITE" id="PS01136">
    <property type="entry name" value="UPF0034"/>
    <property type="match status" value="1"/>
</dbReference>
<evidence type="ECO:0000256" key="6">
    <source>
        <dbReference type="ARBA" id="ARBA00022694"/>
    </source>
</evidence>
<comment type="function">
    <text evidence="2 12">Catalyzes the synthesis of 5,6-dihydrouridine (D), a modified base found in the D-loop of most tRNAs, via the reduction of the C5-C6 double bond in target uridines.</text>
</comment>
<evidence type="ECO:0000256" key="3">
    <source>
        <dbReference type="ARBA" id="ARBA00022555"/>
    </source>
</evidence>
<keyword evidence="7" id="KW-0521">NADP</keyword>
<comment type="catalytic activity">
    <reaction evidence="10">
        <text>a 5,6-dihydrouridine in tRNA + NADP(+) = a uridine in tRNA + NADPH + H(+)</text>
        <dbReference type="Rhea" id="RHEA:23624"/>
        <dbReference type="Rhea" id="RHEA-COMP:13339"/>
        <dbReference type="Rhea" id="RHEA-COMP:13887"/>
        <dbReference type="ChEBI" id="CHEBI:15378"/>
        <dbReference type="ChEBI" id="CHEBI:57783"/>
        <dbReference type="ChEBI" id="CHEBI:58349"/>
        <dbReference type="ChEBI" id="CHEBI:65315"/>
        <dbReference type="ChEBI" id="CHEBI:74443"/>
    </reaction>
</comment>
<sequence>MTMTPLPPAPPKPIFVGDVSIDTPVVLAPMTGVTDLPFRKLVRRYGSGLNVTEMIASEAAIRETRQSVQKAAWDATEEPVSMQLVGCDPVSMSEAAKLQQDNGAAIIDINFGCPVRKVVGQLAGSALMREVPLATKLMEATVKAVDVPVTVKMRMGWDHADLNAPELARIAQDLGVKMITVHGRTRNQMYKGSADWAFIRKVKDAVSIPVIANGDICTIEDAAKALDQSGADGIMIGRGAYGKPWLLGQVMHWWRTGEVLESPSVDEQFETLIEHYRMMLDHYGEDVGTKIARKHLGWYTKGLHGSAEFRNFVNFIDDPMKVLDEIERFYEPMLQRRAA</sequence>
<comment type="cofactor">
    <cofactor evidence="1 12">
        <name>FMN</name>
        <dbReference type="ChEBI" id="CHEBI:58210"/>
    </cofactor>
</comment>
<evidence type="ECO:0000256" key="10">
    <source>
        <dbReference type="ARBA" id="ARBA00048205"/>
    </source>
</evidence>
<evidence type="ECO:0000256" key="11">
    <source>
        <dbReference type="ARBA" id="ARBA00048802"/>
    </source>
</evidence>
<keyword evidence="6 12" id="KW-0819">tRNA processing</keyword>
<dbReference type="Pfam" id="PF01207">
    <property type="entry name" value="Dus"/>
    <property type="match status" value="1"/>
</dbReference>
<keyword evidence="3" id="KW-0820">tRNA-binding</keyword>
<dbReference type="GO" id="GO:0016491">
    <property type="term" value="F:oxidoreductase activity"/>
    <property type="evidence" value="ECO:0007669"/>
    <property type="project" value="UniProtKB-KW"/>
</dbReference>
<comment type="similarity">
    <text evidence="12">Belongs to the dus family.</text>
</comment>
<comment type="caution">
    <text evidence="14">The sequence shown here is derived from an EMBL/GenBank/DDBJ whole genome shotgun (WGS) entry which is preliminary data.</text>
</comment>
<evidence type="ECO:0000256" key="12">
    <source>
        <dbReference type="PIRNR" id="PIRNR006621"/>
    </source>
</evidence>
<reference evidence="14 15" key="1">
    <citation type="submission" date="2021-08" db="EMBL/GenBank/DDBJ databases">
        <title>Comparative Genomics Analysis of the Genus Qipengyuania Reveals Extensive Genetic Diversity and Metabolic Versatility, Including the Description of Fifteen Novel Species.</title>
        <authorList>
            <person name="Liu Y."/>
        </authorList>
    </citation>
    <scope>NUCLEOTIDE SEQUENCE [LARGE SCALE GENOMIC DNA]</scope>
    <source>
        <strain evidence="14 15">GH25</strain>
    </source>
</reference>
<dbReference type="EC" id="1.3.1.-" evidence="12"/>
<dbReference type="CDD" id="cd02801">
    <property type="entry name" value="DUS_like_FMN"/>
    <property type="match status" value="1"/>
</dbReference>
<dbReference type="Proteomes" id="UP000776651">
    <property type="component" value="Unassembled WGS sequence"/>
</dbReference>
<comment type="catalytic activity">
    <reaction evidence="11">
        <text>a 5,6-dihydrouridine in tRNA + NAD(+) = a uridine in tRNA + NADH + H(+)</text>
        <dbReference type="Rhea" id="RHEA:54452"/>
        <dbReference type="Rhea" id="RHEA-COMP:13339"/>
        <dbReference type="Rhea" id="RHEA-COMP:13887"/>
        <dbReference type="ChEBI" id="CHEBI:15378"/>
        <dbReference type="ChEBI" id="CHEBI:57540"/>
        <dbReference type="ChEBI" id="CHEBI:57945"/>
        <dbReference type="ChEBI" id="CHEBI:65315"/>
        <dbReference type="ChEBI" id="CHEBI:74443"/>
    </reaction>
</comment>
<evidence type="ECO:0000256" key="4">
    <source>
        <dbReference type="ARBA" id="ARBA00022630"/>
    </source>
</evidence>
<dbReference type="PIRSF" id="PIRSF006621">
    <property type="entry name" value="Dus"/>
    <property type="match status" value="1"/>
</dbReference>
<dbReference type="InterPro" id="IPR004652">
    <property type="entry name" value="DusB-like"/>
</dbReference>
<evidence type="ECO:0000313" key="15">
    <source>
        <dbReference type="Proteomes" id="UP000776651"/>
    </source>
</evidence>
<gene>
    <name evidence="14" type="primary">dusB</name>
    <name evidence="14" type="ORF">K3177_11740</name>
</gene>
<evidence type="ECO:0000256" key="2">
    <source>
        <dbReference type="ARBA" id="ARBA00002790"/>
    </source>
</evidence>
<keyword evidence="8" id="KW-0694">RNA-binding</keyword>
<dbReference type="SUPFAM" id="SSF51395">
    <property type="entry name" value="FMN-linked oxidoreductases"/>
    <property type="match status" value="1"/>
</dbReference>
<protein>
    <recommendedName>
        <fullName evidence="12">tRNA-dihydrouridine synthase</fullName>
        <ecNumber evidence="12">1.3.1.-</ecNumber>
    </recommendedName>
</protein>
<evidence type="ECO:0000256" key="5">
    <source>
        <dbReference type="ARBA" id="ARBA00022643"/>
    </source>
</evidence>
<name>A0ABS7JGP5_9SPHN</name>
<dbReference type="NCBIfam" id="TIGR00737">
    <property type="entry name" value="nifR3_yhdG"/>
    <property type="match status" value="1"/>
</dbReference>
<keyword evidence="9 12" id="KW-0560">Oxidoreductase</keyword>
<evidence type="ECO:0000259" key="13">
    <source>
        <dbReference type="Pfam" id="PF01207"/>
    </source>
</evidence>
<proteinExistence type="inferred from homology"/>
<dbReference type="InterPro" id="IPR013785">
    <property type="entry name" value="Aldolase_TIM"/>
</dbReference>
<evidence type="ECO:0000256" key="8">
    <source>
        <dbReference type="ARBA" id="ARBA00022884"/>
    </source>
</evidence>
<keyword evidence="15" id="KW-1185">Reference proteome</keyword>
<evidence type="ECO:0000313" key="14">
    <source>
        <dbReference type="EMBL" id="MBX7489187.1"/>
    </source>
</evidence>
<dbReference type="InterPro" id="IPR001269">
    <property type="entry name" value="DUS_fam"/>
</dbReference>
<dbReference type="InterPro" id="IPR035587">
    <property type="entry name" value="DUS-like_FMN-bd"/>
</dbReference>
<dbReference type="PANTHER" id="PTHR45846">
    <property type="entry name" value="TRNA-DIHYDROURIDINE(47) SYNTHASE [NAD(P)(+)]-LIKE"/>
    <property type="match status" value="1"/>
</dbReference>
<evidence type="ECO:0000256" key="9">
    <source>
        <dbReference type="ARBA" id="ARBA00023002"/>
    </source>
</evidence>
<evidence type="ECO:0000256" key="1">
    <source>
        <dbReference type="ARBA" id="ARBA00001917"/>
    </source>
</evidence>
<dbReference type="PANTHER" id="PTHR45846:SF1">
    <property type="entry name" value="TRNA-DIHYDROURIDINE(47) SYNTHASE [NAD(P)(+)]-LIKE"/>
    <property type="match status" value="1"/>
</dbReference>
<dbReference type="Gene3D" id="1.10.1200.80">
    <property type="entry name" value="Putative flavin oxidoreducatase, domain 2"/>
    <property type="match status" value="1"/>
</dbReference>
<feature type="domain" description="DUS-like FMN-binding" evidence="13">
    <location>
        <begin position="27"/>
        <end position="327"/>
    </location>
</feature>
<keyword evidence="5 12" id="KW-0288">FMN</keyword>
<organism evidence="14 15">
    <name type="scientific">Qipengyuania pacifica</name>
    <dbReference type="NCBI Taxonomy" id="2860199"/>
    <lineage>
        <taxon>Bacteria</taxon>
        <taxon>Pseudomonadati</taxon>
        <taxon>Pseudomonadota</taxon>
        <taxon>Alphaproteobacteria</taxon>
        <taxon>Sphingomonadales</taxon>
        <taxon>Erythrobacteraceae</taxon>
        <taxon>Qipengyuania</taxon>
    </lineage>
</organism>
<evidence type="ECO:0000256" key="7">
    <source>
        <dbReference type="ARBA" id="ARBA00022857"/>
    </source>
</evidence>
<dbReference type="InterPro" id="IPR024036">
    <property type="entry name" value="tRNA-dHydroUridine_Synthase_C"/>
</dbReference>